<feature type="domain" description="tRNA-guanine(15) transglycosylase-like" evidence="7">
    <location>
        <begin position="308"/>
        <end position="390"/>
    </location>
</feature>
<dbReference type="Gene3D" id="3.20.20.105">
    <property type="entry name" value="Queuine tRNA-ribosyltransferase-like"/>
    <property type="match status" value="1"/>
</dbReference>
<feature type="domain" description="tRNA-guanine(15) transglycosylase-like" evidence="7">
    <location>
        <begin position="25"/>
        <end position="244"/>
    </location>
</feature>
<sequence>MVAQTKLPSDLLSFALHSPSTSETGPRCGTLSFPNRTPIATPHYIALTSRGAVPHITQDTMRSSTSITGIYVALEDFTEKAPDAIPPVYNFPASPNDSPLRRFIALQQDALLVLGPRRIPPVMSPTSNTRTAISTCTSVGFRMLENEDYVAAVQKLRPDVALALADVVYGAQPGAKRVEKMGDRTLAWLTELIDSLHDETVETATTALFAPILPIEKELQAYYLSHLQEELNPHIQGLTLYSPTSLPASRRPSSLPRLLLHPPHPQPHPHRLGTNLHPPLPPATTPIAPASPSRPLTPPHLPPLPLGIDMWHPHHSTSLAPLTPSCACYTCTHHHRAYVQHLLAAKEMLGWVLLQIHNHSVVDAFFSGVRASIAAGDFAVEEARFATTYEAHLPPMTGLGPRVRGYQFRSGGPAEAKKNPRAYRALDDVVGKVAGGASVLGGGWR</sequence>
<dbReference type="OrthoDB" id="27601at2759"/>
<evidence type="ECO:0000256" key="6">
    <source>
        <dbReference type="SAM" id="MobiDB-lite"/>
    </source>
</evidence>
<dbReference type="GO" id="GO:0008479">
    <property type="term" value="F:tRNA-guanosine(34) queuine transglycosylase activity"/>
    <property type="evidence" value="ECO:0007669"/>
    <property type="project" value="UniProtKB-UniRule"/>
</dbReference>
<gene>
    <name evidence="8" type="ORF">FRX48_03201</name>
</gene>
<organism evidence="8 9">
    <name type="scientific">Lasallia pustulata</name>
    <dbReference type="NCBI Taxonomy" id="136370"/>
    <lineage>
        <taxon>Eukaryota</taxon>
        <taxon>Fungi</taxon>
        <taxon>Dikarya</taxon>
        <taxon>Ascomycota</taxon>
        <taxon>Pezizomycotina</taxon>
        <taxon>Lecanoromycetes</taxon>
        <taxon>OSLEUM clade</taxon>
        <taxon>Umbilicariomycetidae</taxon>
        <taxon>Umbilicariales</taxon>
        <taxon>Umbilicariaceae</taxon>
        <taxon>Lasallia</taxon>
    </lineage>
</organism>
<evidence type="ECO:0000256" key="4">
    <source>
        <dbReference type="ARBA" id="ARBA00022833"/>
    </source>
</evidence>
<proteinExistence type="inferred from homology"/>
<feature type="binding site" evidence="5">
    <location>
        <position position="357"/>
    </location>
    <ligand>
        <name>Zn(2+)</name>
        <dbReference type="ChEBI" id="CHEBI:29105"/>
    </ligand>
</feature>
<keyword evidence="1 5" id="KW-0963">Cytoplasm</keyword>
<name>A0A5M8PXK3_9LECA</name>
<protein>
    <recommendedName>
        <fullName evidence="5">Queuine tRNA-ribosyltransferase accessory subunit 2</fullName>
    </recommendedName>
    <alternativeName>
        <fullName evidence="5">Queuine tRNA-ribosyltransferase domain-containing protein 1</fullName>
    </alternativeName>
</protein>
<reference evidence="8 9" key="1">
    <citation type="submission" date="2019-09" db="EMBL/GenBank/DDBJ databases">
        <title>The hologenome of the rock-dwelling lichen Lasallia pustulata.</title>
        <authorList>
            <person name="Greshake Tzovaras B."/>
            <person name="Segers F."/>
            <person name="Bicker A."/>
            <person name="Dal Grande F."/>
            <person name="Otte J."/>
            <person name="Hankeln T."/>
            <person name="Schmitt I."/>
            <person name="Ebersberger I."/>
        </authorList>
    </citation>
    <scope>NUCLEOTIDE SEQUENCE [LARGE SCALE GENOMIC DNA]</scope>
    <source>
        <strain evidence="8">A1-1</strain>
    </source>
</reference>
<dbReference type="PANTHER" id="PTHR46064:SF1">
    <property type="entry name" value="QUEUINE TRNA-RIBOSYLTRANSFERASE ACCESSORY SUBUNIT 2"/>
    <property type="match status" value="1"/>
</dbReference>
<feature type="region of interest" description="Disordered" evidence="6">
    <location>
        <begin position="246"/>
        <end position="295"/>
    </location>
</feature>
<feature type="compositionally biased region" description="Low complexity" evidence="6">
    <location>
        <begin position="285"/>
        <end position="294"/>
    </location>
</feature>
<comment type="caution">
    <text evidence="8">The sequence shown here is derived from an EMBL/GenBank/DDBJ whole genome shotgun (WGS) entry which is preliminary data.</text>
</comment>
<evidence type="ECO:0000259" key="7">
    <source>
        <dbReference type="Pfam" id="PF01702"/>
    </source>
</evidence>
<dbReference type="GO" id="GO:0046872">
    <property type="term" value="F:metal ion binding"/>
    <property type="evidence" value="ECO:0007669"/>
    <property type="project" value="UniProtKB-KW"/>
</dbReference>
<keyword evidence="3 5" id="KW-0479">Metal-binding</keyword>
<feature type="binding site" evidence="5">
    <location>
        <position position="328"/>
    </location>
    <ligand>
        <name>Zn(2+)</name>
        <dbReference type="ChEBI" id="CHEBI:29105"/>
    </ligand>
</feature>
<dbReference type="InterPro" id="IPR036511">
    <property type="entry name" value="TGT-like_sf"/>
</dbReference>
<feature type="binding site" evidence="5">
    <location>
        <position position="326"/>
    </location>
    <ligand>
        <name>Zn(2+)</name>
        <dbReference type="ChEBI" id="CHEBI:29105"/>
    </ligand>
</feature>
<dbReference type="Pfam" id="PF01702">
    <property type="entry name" value="TGT"/>
    <property type="match status" value="2"/>
</dbReference>
<keyword evidence="2 5" id="KW-0819">tRNA processing</keyword>
<comment type="cofactor">
    <cofactor evidence="5">
        <name>Zn(2+)</name>
        <dbReference type="ChEBI" id="CHEBI:29105"/>
    </cofactor>
    <text evidence="5">Binds 1 zinc ion per subunit.</text>
</comment>
<evidence type="ECO:0000313" key="9">
    <source>
        <dbReference type="Proteomes" id="UP000324767"/>
    </source>
</evidence>
<evidence type="ECO:0000256" key="1">
    <source>
        <dbReference type="ARBA" id="ARBA00022490"/>
    </source>
</evidence>
<feature type="compositionally biased region" description="Low complexity" evidence="6">
    <location>
        <begin position="246"/>
        <end position="261"/>
    </location>
</feature>
<dbReference type="HAMAP" id="MF_03043">
    <property type="entry name" value="QTRT2"/>
    <property type="match status" value="1"/>
</dbReference>
<evidence type="ECO:0000256" key="5">
    <source>
        <dbReference type="HAMAP-Rule" id="MF_03043"/>
    </source>
</evidence>
<dbReference type="PANTHER" id="PTHR46064">
    <property type="entry name" value="QUEUINE TRNA-RIBOSYLTRANSFERASE ACCESSORY SUBUNIT 2"/>
    <property type="match status" value="1"/>
</dbReference>
<feature type="binding site" evidence="5">
    <location>
        <position position="331"/>
    </location>
    <ligand>
        <name>Zn(2+)</name>
        <dbReference type="ChEBI" id="CHEBI:29105"/>
    </ligand>
</feature>
<dbReference type="Proteomes" id="UP000324767">
    <property type="component" value="Unassembled WGS sequence"/>
</dbReference>
<dbReference type="GO" id="GO:0005737">
    <property type="term" value="C:cytoplasm"/>
    <property type="evidence" value="ECO:0007669"/>
    <property type="project" value="UniProtKB-SubCell"/>
</dbReference>
<dbReference type="InterPro" id="IPR050852">
    <property type="entry name" value="Queuine_tRNA-ribosyltrfase"/>
</dbReference>
<dbReference type="GO" id="GO:0006400">
    <property type="term" value="P:tRNA modification"/>
    <property type="evidence" value="ECO:0007669"/>
    <property type="project" value="InterPro"/>
</dbReference>
<comment type="subunit">
    <text evidence="5">Heterodimer of a catalytic subunit and an accessory subunit.</text>
</comment>
<keyword evidence="4 5" id="KW-0862">Zinc</keyword>
<dbReference type="SUPFAM" id="SSF51713">
    <property type="entry name" value="tRNA-guanine transglycosylase"/>
    <property type="match status" value="1"/>
</dbReference>
<dbReference type="InterPro" id="IPR028592">
    <property type="entry name" value="QTRTD1"/>
</dbReference>
<comment type="function">
    <text evidence="5">Non-catalytic subunit of the queuine tRNA-ribosyltransferase (TGT) that catalyzes the base-exchange of a guanine (G) residue with queuine (Q) at position 34 (anticodon wobble position) in tRNAs with GU(N) anticodons (tRNA-Asp, -Asn, -His and -Tyr), resulting in the hypermodified nucleoside queuosine (7-(((4,5-cis-dihydroxy-2-cyclopenten-1-yl)amino)methyl)-7-deazaguanosine).</text>
</comment>
<evidence type="ECO:0000256" key="3">
    <source>
        <dbReference type="ARBA" id="ARBA00022723"/>
    </source>
</evidence>
<dbReference type="InterPro" id="IPR002616">
    <property type="entry name" value="tRNA_ribo_trans-like"/>
</dbReference>
<comment type="subcellular location">
    <subcellularLocation>
        <location evidence="5">Cytoplasm</location>
    </subcellularLocation>
</comment>
<evidence type="ECO:0000256" key="2">
    <source>
        <dbReference type="ARBA" id="ARBA00022694"/>
    </source>
</evidence>
<dbReference type="AlphaFoldDB" id="A0A5M8PXK3"/>
<evidence type="ECO:0000313" key="8">
    <source>
        <dbReference type="EMBL" id="KAA6413455.1"/>
    </source>
</evidence>
<comment type="similarity">
    <text evidence="5">Belongs to the queuine tRNA-ribosyltransferase family. QTRT2 subfamily.</text>
</comment>
<accession>A0A5M8PXK3</accession>
<dbReference type="EMBL" id="VXIT01000004">
    <property type="protein sequence ID" value="KAA6413455.1"/>
    <property type="molecule type" value="Genomic_DNA"/>
</dbReference>